<keyword evidence="1" id="KW-0285">Flavoprotein</keyword>
<keyword evidence="3" id="KW-0560">Oxidoreductase</keyword>
<dbReference type="SUPFAM" id="SSF51679">
    <property type="entry name" value="Bacterial luciferase-like"/>
    <property type="match status" value="1"/>
</dbReference>
<dbReference type="PANTHER" id="PTHR42847">
    <property type="entry name" value="ALKANESULFONATE MONOOXYGENASE"/>
    <property type="match status" value="1"/>
</dbReference>
<reference evidence="6 7" key="1">
    <citation type="submission" date="2019-03" db="EMBL/GenBank/DDBJ databases">
        <title>Genomic Encyclopedia of Type Strains, Phase III (KMG-III): the genomes of soil and plant-associated and newly described type strains.</title>
        <authorList>
            <person name="Whitman W."/>
        </authorList>
    </citation>
    <scope>NUCLEOTIDE SEQUENCE [LARGE SCALE GENOMIC DNA]</scope>
    <source>
        <strain evidence="6 7">VKM Ac-2527</strain>
    </source>
</reference>
<dbReference type="PANTHER" id="PTHR42847:SF4">
    <property type="entry name" value="ALKANESULFONATE MONOOXYGENASE-RELATED"/>
    <property type="match status" value="1"/>
</dbReference>
<dbReference type="Pfam" id="PF00296">
    <property type="entry name" value="Bac_luciferase"/>
    <property type="match status" value="1"/>
</dbReference>
<dbReference type="Proteomes" id="UP000295388">
    <property type="component" value="Unassembled WGS sequence"/>
</dbReference>
<organism evidence="6 7">
    <name type="scientific">Kribbella caucasensis</name>
    <dbReference type="NCBI Taxonomy" id="2512215"/>
    <lineage>
        <taxon>Bacteria</taxon>
        <taxon>Bacillati</taxon>
        <taxon>Actinomycetota</taxon>
        <taxon>Actinomycetes</taxon>
        <taxon>Propionibacteriales</taxon>
        <taxon>Kribbellaceae</taxon>
        <taxon>Kribbella</taxon>
    </lineage>
</organism>
<dbReference type="InterPro" id="IPR036661">
    <property type="entry name" value="Luciferase-like_sf"/>
</dbReference>
<evidence type="ECO:0000256" key="1">
    <source>
        <dbReference type="ARBA" id="ARBA00022630"/>
    </source>
</evidence>
<evidence type="ECO:0000256" key="4">
    <source>
        <dbReference type="ARBA" id="ARBA00023033"/>
    </source>
</evidence>
<evidence type="ECO:0000256" key="2">
    <source>
        <dbReference type="ARBA" id="ARBA00022643"/>
    </source>
</evidence>
<dbReference type="InterPro" id="IPR011251">
    <property type="entry name" value="Luciferase-like_dom"/>
</dbReference>
<accession>A0A4R6JHY3</accession>
<keyword evidence="4 6" id="KW-0503">Monooxygenase</keyword>
<sequence>MSVLPRVFQEGLQELTFGLKTTPMNVPYAAILRVWREADEVPQFRDAWLWDHFLPIVGPKDGEVLEGWTLLTALAAQTTRLRLGLLVTSNRVRPPAVLGKIASTLDVISDGRLVMGLGAGGTHQPPDSGGIAGENPAAAEYAAYGLTLVPPAEGLARLRETVAILRGMWAEDVFDFDGRYYQLRQNRNEPKPIQRPGPPLLIGGWGDRMLRLVAEHADIWNIPGLPHNDFVLLADRLAVLDQACAAIGRDPSELSRSVQVTVSYDDLGGTRSVVRRLVELGFDHIVLSLPRPYPIRAAQLLADEVIAPVVDALPAA</sequence>
<feature type="domain" description="Luciferase-like" evidence="5">
    <location>
        <begin position="26"/>
        <end position="266"/>
    </location>
</feature>
<comment type="caution">
    <text evidence="6">The sequence shown here is derived from an EMBL/GenBank/DDBJ whole genome shotgun (WGS) entry which is preliminary data.</text>
</comment>
<dbReference type="EMBL" id="SNWQ01000028">
    <property type="protein sequence ID" value="TDO34246.1"/>
    <property type="molecule type" value="Genomic_DNA"/>
</dbReference>
<name>A0A4R6JHY3_9ACTN</name>
<evidence type="ECO:0000313" key="7">
    <source>
        <dbReference type="Proteomes" id="UP000295388"/>
    </source>
</evidence>
<dbReference type="GO" id="GO:0046306">
    <property type="term" value="P:alkanesulfonate catabolic process"/>
    <property type="evidence" value="ECO:0007669"/>
    <property type="project" value="TreeGrafter"/>
</dbReference>
<evidence type="ECO:0000313" key="6">
    <source>
        <dbReference type="EMBL" id="TDO34246.1"/>
    </source>
</evidence>
<proteinExistence type="predicted"/>
<keyword evidence="2" id="KW-0288">FMN</keyword>
<keyword evidence="7" id="KW-1185">Reference proteome</keyword>
<dbReference type="GO" id="GO:0008726">
    <property type="term" value="F:alkanesulfonate monooxygenase activity"/>
    <property type="evidence" value="ECO:0007669"/>
    <property type="project" value="TreeGrafter"/>
</dbReference>
<dbReference type="AlphaFoldDB" id="A0A4R6JHY3"/>
<dbReference type="InterPro" id="IPR050172">
    <property type="entry name" value="SsuD_RutA_monooxygenase"/>
</dbReference>
<evidence type="ECO:0000259" key="5">
    <source>
        <dbReference type="Pfam" id="PF00296"/>
    </source>
</evidence>
<dbReference type="Gene3D" id="3.20.20.30">
    <property type="entry name" value="Luciferase-like domain"/>
    <property type="match status" value="1"/>
</dbReference>
<protein>
    <submittedName>
        <fullName evidence="6">Luciferase-like monooxygenase</fullName>
    </submittedName>
</protein>
<gene>
    <name evidence="6" type="ORF">EV643_12831</name>
</gene>
<evidence type="ECO:0000256" key="3">
    <source>
        <dbReference type="ARBA" id="ARBA00023002"/>
    </source>
</evidence>